<protein>
    <submittedName>
        <fullName evidence="2">Uncharacterized protein</fullName>
    </submittedName>
</protein>
<organism evidence="2 3">
    <name type="scientific">Ensete ventricosum</name>
    <name type="common">Abyssinian banana</name>
    <name type="synonym">Musa ensete</name>
    <dbReference type="NCBI Taxonomy" id="4639"/>
    <lineage>
        <taxon>Eukaryota</taxon>
        <taxon>Viridiplantae</taxon>
        <taxon>Streptophyta</taxon>
        <taxon>Embryophyta</taxon>
        <taxon>Tracheophyta</taxon>
        <taxon>Spermatophyta</taxon>
        <taxon>Magnoliopsida</taxon>
        <taxon>Liliopsida</taxon>
        <taxon>Zingiberales</taxon>
        <taxon>Musaceae</taxon>
        <taxon>Ensete</taxon>
    </lineage>
</organism>
<feature type="region of interest" description="Disordered" evidence="1">
    <location>
        <begin position="32"/>
        <end position="83"/>
    </location>
</feature>
<proteinExistence type="predicted"/>
<comment type="caution">
    <text evidence="2">The sequence shown here is derived from an EMBL/GenBank/DDBJ whole genome shotgun (WGS) entry which is preliminary data.</text>
</comment>
<dbReference type="Proteomes" id="UP000287651">
    <property type="component" value="Unassembled WGS sequence"/>
</dbReference>
<evidence type="ECO:0000313" key="2">
    <source>
        <dbReference type="EMBL" id="RRT35493.1"/>
    </source>
</evidence>
<dbReference type="AlphaFoldDB" id="A0A426X7N8"/>
<evidence type="ECO:0000256" key="1">
    <source>
        <dbReference type="SAM" id="MobiDB-lite"/>
    </source>
</evidence>
<gene>
    <name evidence="2" type="ORF">B296_00057792</name>
</gene>
<sequence length="100" mass="11100">MLRYLLVEGGAMTREVEEGEEATEVFCSWSCGSKEEGDERGIGLRESEEGSGGHGGARGSCAGSRGCRRRQSKRQWRGRAERLGQRERLRSSLIPRLGEE</sequence>
<evidence type="ECO:0000313" key="3">
    <source>
        <dbReference type="Proteomes" id="UP000287651"/>
    </source>
</evidence>
<reference evidence="2 3" key="1">
    <citation type="journal article" date="2014" name="Agronomy (Basel)">
        <title>A Draft Genome Sequence for Ensete ventricosum, the Drought-Tolerant Tree Against Hunger.</title>
        <authorList>
            <person name="Harrison J."/>
            <person name="Moore K.A."/>
            <person name="Paszkiewicz K."/>
            <person name="Jones T."/>
            <person name="Grant M."/>
            <person name="Ambacheew D."/>
            <person name="Muzemil S."/>
            <person name="Studholme D.J."/>
        </authorList>
    </citation>
    <scope>NUCLEOTIDE SEQUENCE [LARGE SCALE GENOMIC DNA]</scope>
</reference>
<dbReference type="EMBL" id="AMZH03024974">
    <property type="protein sequence ID" value="RRT35493.1"/>
    <property type="molecule type" value="Genomic_DNA"/>
</dbReference>
<feature type="compositionally biased region" description="Basic and acidic residues" evidence="1">
    <location>
        <begin position="33"/>
        <end position="48"/>
    </location>
</feature>
<accession>A0A426X7N8</accession>
<name>A0A426X7N8_ENSVE</name>
<feature type="compositionally biased region" description="Basic residues" evidence="1">
    <location>
        <begin position="66"/>
        <end position="77"/>
    </location>
</feature>